<keyword evidence="11" id="KW-1185">Reference proteome</keyword>
<protein>
    <recommendedName>
        <fullName evidence="5">Arsenite methyltransferase</fullName>
        <ecNumber evidence="4">2.1.1.137</ecNumber>
    </recommendedName>
</protein>
<comment type="caution">
    <text evidence="10">The sequence shown here is derived from an EMBL/GenBank/DDBJ whole genome shotgun (WGS) entry which is preliminary data.</text>
</comment>
<evidence type="ECO:0000256" key="4">
    <source>
        <dbReference type="ARBA" id="ARBA00034521"/>
    </source>
</evidence>
<feature type="domain" description="Methyltransferase" evidence="9">
    <location>
        <begin position="81"/>
        <end position="197"/>
    </location>
</feature>
<dbReference type="PANTHER" id="PTHR43675:SF8">
    <property type="entry name" value="ARSENITE METHYLTRANSFERASE"/>
    <property type="match status" value="1"/>
</dbReference>
<keyword evidence="10" id="KW-0489">Methyltransferase</keyword>
<reference evidence="10" key="1">
    <citation type="submission" date="2023-03" db="EMBL/GenBank/DDBJ databases">
        <authorList>
            <person name="Steffen K."/>
            <person name="Cardenas P."/>
        </authorList>
    </citation>
    <scope>NUCLEOTIDE SEQUENCE</scope>
</reference>
<evidence type="ECO:0000256" key="2">
    <source>
        <dbReference type="ARBA" id="ARBA00022691"/>
    </source>
</evidence>
<comment type="catalytic activity">
    <reaction evidence="8">
        <text>arsenic triglutathione + 3 [thioredoxin]-dithiol + 3 S-adenosyl-L-methionine = trimethylarsine + 3 [thioredoxin]-disulfide + 3 glutathione + 3 S-adenosyl-L-homocysteine + 3 H(+)</text>
        <dbReference type="Rhea" id="RHEA:69432"/>
        <dbReference type="Rhea" id="RHEA-COMP:10698"/>
        <dbReference type="Rhea" id="RHEA-COMP:10700"/>
        <dbReference type="ChEBI" id="CHEBI:15378"/>
        <dbReference type="ChEBI" id="CHEBI:27130"/>
        <dbReference type="ChEBI" id="CHEBI:29950"/>
        <dbReference type="ChEBI" id="CHEBI:50058"/>
        <dbReference type="ChEBI" id="CHEBI:57856"/>
        <dbReference type="ChEBI" id="CHEBI:57925"/>
        <dbReference type="ChEBI" id="CHEBI:59789"/>
        <dbReference type="ChEBI" id="CHEBI:183640"/>
        <dbReference type="EC" id="2.1.1.137"/>
    </reaction>
</comment>
<evidence type="ECO:0000256" key="5">
    <source>
        <dbReference type="ARBA" id="ARBA00034545"/>
    </source>
</evidence>
<accession>A0AA35WDU7</accession>
<dbReference type="InterPro" id="IPR029063">
    <property type="entry name" value="SAM-dependent_MTases_sf"/>
</dbReference>
<dbReference type="AlphaFoldDB" id="A0AA35WDU7"/>
<dbReference type="Gene3D" id="3.40.50.150">
    <property type="entry name" value="Vaccinia Virus protein VP39"/>
    <property type="match status" value="1"/>
</dbReference>
<evidence type="ECO:0000256" key="6">
    <source>
        <dbReference type="ARBA" id="ARBA00047941"/>
    </source>
</evidence>
<gene>
    <name evidence="10" type="ORF">GBAR_LOCUS8614</name>
</gene>
<dbReference type="GO" id="GO:0032259">
    <property type="term" value="P:methylation"/>
    <property type="evidence" value="ECO:0007669"/>
    <property type="project" value="UniProtKB-KW"/>
</dbReference>
<dbReference type="NCBIfam" id="NF008823">
    <property type="entry name" value="PRK11873.1"/>
    <property type="match status" value="1"/>
</dbReference>
<keyword evidence="1" id="KW-0808">Transferase</keyword>
<evidence type="ECO:0000256" key="3">
    <source>
        <dbReference type="ARBA" id="ARBA00034487"/>
    </source>
</evidence>
<name>A0AA35WDU7_GEOBA</name>
<dbReference type="EC" id="2.1.1.137" evidence="4"/>
<evidence type="ECO:0000256" key="8">
    <source>
        <dbReference type="ARBA" id="ARBA00048428"/>
    </source>
</evidence>
<dbReference type="EMBL" id="CASHTH010001283">
    <property type="protein sequence ID" value="CAI8013631.1"/>
    <property type="molecule type" value="Genomic_DNA"/>
</dbReference>
<dbReference type="InterPro" id="IPR026669">
    <property type="entry name" value="Arsenite_MeTrfase-like"/>
</dbReference>
<evidence type="ECO:0000256" key="7">
    <source>
        <dbReference type="ARBA" id="ARBA00047943"/>
    </source>
</evidence>
<evidence type="ECO:0000259" key="9">
    <source>
        <dbReference type="Pfam" id="PF13847"/>
    </source>
</evidence>
<dbReference type="PANTHER" id="PTHR43675">
    <property type="entry name" value="ARSENITE METHYLTRANSFERASE"/>
    <property type="match status" value="1"/>
</dbReference>
<proteinExistence type="inferred from homology"/>
<comment type="similarity">
    <text evidence="3">Belongs to the methyltransferase superfamily. Arsenite methyltransferase family.</text>
</comment>
<comment type="catalytic activity">
    <reaction evidence="6">
        <text>arsenic triglutathione + [thioredoxin]-dithiol + S-adenosyl-L-methionine + 2 H2O = methylarsonous acid + [thioredoxin]-disulfide + 3 glutathione + S-adenosyl-L-homocysteine + H(+)</text>
        <dbReference type="Rhea" id="RHEA:69460"/>
        <dbReference type="Rhea" id="RHEA-COMP:10698"/>
        <dbReference type="Rhea" id="RHEA-COMP:10700"/>
        <dbReference type="ChEBI" id="CHEBI:15377"/>
        <dbReference type="ChEBI" id="CHEBI:15378"/>
        <dbReference type="ChEBI" id="CHEBI:17826"/>
        <dbReference type="ChEBI" id="CHEBI:29950"/>
        <dbReference type="ChEBI" id="CHEBI:50058"/>
        <dbReference type="ChEBI" id="CHEBI:57856"/>
        <dbReference type="ChEBI" id="CHEBI:57925"/>
        <dbReference type="ChEBI" id="CHEBI:59789"/>
        <dbReference type="ChEBI" id="CHEBI:183640"/>
        <dbReference type="EC" id="2.1.1.137"/>
    </reaction>
</comment>
<comment type="catalytic activity">
    <reaction evidence="7">
        <text>arsenic triglutathione + 2 [thioredoxin]-dithiol + 2 S-adenosyl-L-methionine + H2O = dimethylarsinous acid + 2 [thioredoxin]-disulfide + 3 glutathione + 2 S-adenosyl-L-homocysteine + 2 H(+)</text>
        <dbReference type="Rhea" id="RHEA:69464"/>
        <dbReference type="Rhea" id="RHEA-COMP:10698"/>
        <dbReference type="Rhea" id="RHEA-COMP:10700"/>
        <dbReference type="ChEBI" id="CHEBI:15377"/>
        <dbReference type="ChEBI" id="CHEBI:15378"/>
        <dbReference type="ChEBI" id="CHEBI:23808"/>
        <dbReference type="ChEBI" id="CHEBI:29950"/>
        <dbReference type="ChEBI" id="CHEBI:50058"/>
        <dbReference type="ChEBI" id="CHEBI:57856"/>
        <dbReference type="ChEBI" id="CHEBI:57925"/>
        <dbReference type="ChEBI" id="CHEBI:59789"/>
        <dbReference type="ChEBI" id="CHEBI:183640"/>
        <dbReference type="EC" id="2.1.1.137"/>
    </reaction>
</comment>
<dbReference type="PROSITE" id="PS51257">
    <property type="entry name" value="PROKAR_LIPOPROTEIN"/>
    <property type="match status" value="1"/>
</dbReference>
<evidence type="ECO:0000313" key="10">
    <source>
        <dbReference type="EMBL" id="CAI8013631.1"/>
    </source>
</evidence>
<dbReference type="SUPFAM" id="SSF53335">
    <property type="entry name" value="S-adenosyl-L-methionine-dependent methyltransferases"/>
    <property type="match status" value="1"/>
</dbReference>
<organism evidence="10 11">
    <name type="scientific">Geodia barretti</name>
    <name type="common">Barrett's horny sponge</name>
    <dbReference type="NCBI Taxonomy" id="519541"/>
    <lineage>
        <taxon>Eukaryota</taxon>
        <taxon>Metazoa</taxon>
        <taxon>Porifera</taxon>
        <taxon>Demospongiae</taxon>
        <taxon>Heteroscleromorpha</taxon>
        <taxon>Tetractinellida</taxon>
        <taxon>Astrophorina</taxon>
        <taxon>Geodiidae</taxon>
        <taxon>Geodia</taxon>
    </lineage>
</organism>
<evidence type="ECO:0000313" key="11">
    <source>
        <dbReference type="Proteomes" id="UP001174909"/>
    </source>
</evidence>
<dbReference type="Pfam" id="PF13847">
    <property type="entry name" value="Methyltransf_31"/>
    <property type="match status" value="1"/>
</dbReference>
<dbReference type="GO" id="GO:0030791">
    <property type="term" value="F:arsenite methyltransferase activity"/>
    <property type="evidence" value="ECO:0007669"/>
    <property type="project" value="UniProtKB-EC"/>
</dbReference>
<dbReference type="InterPro" id="IPR025714">
    <property type="entry name" value="Methyltranfer_dom"/>
</dbReference>
<dbReference type="Proteomes" id="UP001174909">
    <property type="component" value="Unassembled WGS sequence"/>
</dbReference>
<dbReference type="CDD" id="cd02440">
    <property type="entry name" value="AdoMet_MTases"/>
    <property type="match status" value="1"/>
</dbReference>
<keyword evidence="2" id="KW-0949">S-adenosyl-L-methionine</keyword>
<sequence>MDAADRRAAVRDRYANVAMTGSSCCGPSDCGTASPGADEAAAEEISCAVGYDESDLSRVPEGSNLGLGCGNPVALASLGTGETVVDLGAGAGFDCFLAAERVGPEGRVIGVDMTPEMVERARANATKGGFANVEFRLGEIEALPVPDGIVDVVISNCVLNLSGDRPRVLAEAMRVLKPGGRMMISDLLSDLAVPDFIAASKESLVGCLPVQVAEYEADLVAAGFVEVSVETGRRYPSEHILADPRVQAVMQREPWREGEVRDFVESIHGGAIAAVKRRLHRN</sequence>
<evidence type="ECO:0000256" key="1">
    <source>
        <dbReference type="ARBA" id="ARBA00022679"/>
    </source>
</evidence>